<dbReference type="Proteomes" id="UP000006655">
    <property type="component" value="Chromosome"/>
</dbReference>
<accession>D3PPC6</accession>
<keyword evidence="2" id="KW-0129">CBS domain</keyword>
<dbReference type="EMBL" id="CP005385">
    <property type="protein sequence ID" value="AGK03998.1"/>
    <property type="molecule type" value="Genomic_DNA"/>
</dbReference>
<dbReference type="SUPFAM" id="SSF81301">
    <property type="entry name" value="Nucleotidyltransferase"/>
    <property type="match status" value="1"/>
</dbReference>
<dbReference type="Pfam" id="PF10335">
    <property type="entry name" value="DUF294_C"/>
    <property type="match status" value="1"/>
</dbReference>
<protein>
    <submittedName>
        <fullName evidence="5">CBS domain and cyclic nucleotide-regulated nucleotidyltransferase</fullName>
    </submittedName>
</protein>
<dbReference type="PROSITE" id="PS51371">
    <property type="entry name" value="CBS"/>
    <property type="match status" value="1"/>
</dbReference>
<dbReference type="InterPro" id="IPR018490">
    <property type="entry name" value="cNMP-bd_dom_sf"/>
</dbReference>
<dbReference type="KEGG" id="mrb:Mrub_0769"/>
<dbReference type="KEGG" id="mre:K649_03480"/>
<dbReference type="OrthoDB" id="23966at2"/>
<feature type="domain" description="CBS" evidence="4">
    <location>
        <begin position="190"/>
        <end position="246"/>
    </location>
</feature>
<dbReference type="InterPro" id="IPR051462">
    <property type="entry name" value="CBS_domain-containing"/>
</dbReference>
<dbReference type="InterPro" id="IPR018821">
    <property type="entry name" value="DUF294_put_nucleoTrafse_sb-bd"/>
</dbReference>
<keyword evidence="1" id="KW-0677">Repeat</keyword>
<dbReference type="InterPro" id="IPR046342">
    <property type="entry name" value="CBS_dom_sf"/>
</dbReference>
<reference evidence="5 7" key="1">
    <citation type="journal article" date="2010" name="Stand. Genomic Sci.">
        <title>Complete genome sequence of Meiothermus ruber type strain (21).</title>
        <authorList>
            <person name="Tindall B.J."/>
            <person name="Sikorski J."/>
            <person name="Lucas S."/>
            <person name="Goltsman E."/>
            <person name="Copeland A."/>
            <person name="Glavina Del Rio T."/>
            <person name="Nolan M."/>
            <person name="Tice H."/>
            <person name="Cheng J.F."/>
            <person name="Han C."/>
            <person name="Pitluck S."/>
            <person name="Liolios K."/>
            <person name="Ivanova N."/>
            <person name="Mavromatis K."/>
            <person name="Ovchinnikova G."/>
            <person name="Pati A."/>
            <person name="Fahnrich R."/>
            <person name="Goodwin L."/>
            <person name="Chen A."/>
            <person name="Palaniappan K."/>
            <person name="Land M."/>
            <person name="Hauser L."/>
            <person name="Chang Y.J."/>
            <person name="Jeffries C.D."/>
            <person name="Rohde M."/>
            <person name="Goker M."/>
            <person name="Woyke T."/>
            <person name="Bristow J."/>
            <person name="Eisen J.A."/>
            <person name="Markowitz V."/>
            <person name="Hugenholtz P."/>
            <person name="Kyrpides N.C."/>
            <person name="Klenk H.P."/>
            <person name="Lapidus A."/>
        </authorList>
    </citation>
    <scope>NUCLEOTIDE SEQUENCE [LARGE SCALE GENOMIC DNA]</scope>
    <source>
        <strain evidence="7">ATCC 35948 / DSM 1279 / VKM B-1258 / 21</strain>
        <strain evidence="5">DSM 1279</strain>
    </source>
</reference>
<reference evidence="6" key="2">
    <citation type="submission" date="2013-04" db="EMBL/GenBank/DDBJ databases">
        <title>Non-Hybrid, Finished Microbial Genome Assemblies from Long-Read SMRT Sequencing Data.</title>
        <authorList>
            <person name="Klammer A."/>
            <person name="Drake J."/>
            <person name="Heiner C."/>
            <person name="Clum A."/>
            <person name="Copeland A."/>
            <person name="Huddleston J."/>
            <person name="Eichler E."/>
            <person name="Turner S.W."/>
        </authorList>
    </citation>
    <scope>NUCLEOTIDE SEQUENCE</scope>
    <source>
        <strain evidence="6">DSM 1279</strain>
    </source>
</reference>
<dbReference type="Proteomes" id="UP000013026">
    <property type="component" value="Chromosome"/>
</dbReference>
<dbReference type="CDD" id="cd05401">
    <property type="entry name" value="NT_GlnE_GlnD_like"/>
    <property type="match status" value="1"/>
</dbReference>
<dbReference type="Gene3D" id="3.10.580.10">
    <property type="entry name" value="CBS-domain"/>
    <property type="match status" value="1"/>
</dbReference>
<dbReference type="Pfam" id="PF00571">
    <property type="entry name" value="CBS"/>
    <property type="match status" value="1"/>
</dbReference>
<evidence type="ECO:0000256" key="1">
    <source>
        <dbReference type="ARBA" id="ARBA00022737"/>
    </source>
</evidence>
<dbReference type="EMBL" id="CP001743">
    <property type="protein sequence ID" value="ADD27535.1"/>
    <property type="molecule type" value="Genomic_DNA"/>
</dbReference>
<dbReference type="AlphaFoldDB" id="D3PPC6"/>
<dbReference type="GO" id="GO:0008773">
    <property type="term" value="F:[protein-PII] uridylyltransferase activity"/>
    <property type="evidence" value="ECO:0007669"/>
    <property type="project" value="InterPro"/>
</dbReference>
<proteinExistence type="predicted"/>
<dbReference type="PATRIC" id="fig|504728.9.peg.721"/>
<gene>
    <name evidence="5" type="ordered locus">Mrub_0769</name>
    <name evidence="6" type="ORF">K649_03480</name>
</gene>
<reference evidence="6 8" key="3">
    <citation type="submission" date="2013-04" db="EMBL/GenBank/DDBJ databases">
        <authorList>
            <person name="Chin J."/>
            <person name="Alexander D.H."/>
            <person name="Marks P."/>
            <person name="Korlach J."/>
            <person name="Clum A."/>
            <person name="Copeland A."/>
        </authorList>
    </citation>
    <scope>NUCLEOTIDE SEQUENCE [LARGE SCALE GENOMIC DNA]</scope>
    <source>
        <strain evidence="8">ATCC 35948 / DSM 1279 / VKM B-1258 / 21</strain>
        <strain evidence="6">DSM 1279</strain>
    </source>
</reference>
<dbReference type="SMART" id="SM00116">
    <property type="entry name" value="CBS"/>
    <property type="match status" value="2"/>
</dbReference>
<evidence type="ECO:0000313" key="5">
    <source>
        <dbReference type="EMBL" id="ADD27535.1"/>
    </source>
</evidence>
<dbReference type="Pfam" id="PF00027">
    <property type="entry name" value="cNMP_binding"/>
    <property type="match status" value="1"/>
</dbReference>
<dbReference type="CDD" id="cd00038">
    <property type="entry name" value="CAP_ED"/>
    <property type="match status" value="1"/>
</dbReference>
<evidence type="ECO:0000313" key="8">
    <source>
        <dbReference type="Proteomes" id="UP000013026"/>
    </source>
</evidence>
<dbReference type="SUPFAM" id="SSF51206">
    <property type="entry name" value="cAMP-binding domain-like"/>
    <property type="match status" value="1"/>
</dbReference>
<evidence type="ECO:0000259" key="4">
    <source>
        <dbReference type="PROSITE" id="PS51371"/>
    </source>
</evidence>
<dbReference type="InterPro" id="IPR000595">
    <property type="entry name" value="cNMP-bd_dom"/>
</dbReference>
<sequence length="574" mass="62966">MGLEGALTLHRFTPGAVILEPTGKEAEGLYVVYQGTVRLEQDGQAVAWLEPGEAFGYPSLLGQQPPSLTVRAEGEATCLRLSKGAFRQLLQKPGFALFFSARLAERLRLLQPVALHLPDLGQPAGEAAEAPVWLEAGATVAQAARLMRERGVSALLLQQPQGLSILTDRDLRNRVLAEELAYSTPAARVASAPAKTLPASTPLYEALAYMEQQGIHHLPLTQGQQVVGLLTDRAFLRRWLQTPLALLRRLSQADDPHALSDYRPQLEAIVQQMLAAGFAVQAITRQVSLLTDALTRSLLRRAEQALGPPPCPYAWLALGSEGRAEQALLTDQDNALAYQEQSAAGYFQALARQVLDGLLQAGLPPCPGGFMADRWGFPLAEWEARFDHWLTNPEGENLLEAQIFLDFRSIAGGLSLEPLTDRLRRASQNRPFLTALARSALVFTPPLGLLGRLRFEEGTINLKKGGLAAIVALARVYGLEAQSLTRPTLERLRAAALARVISKEEAEDLSEAFLFLSHLRLRHQLQALSQGQPPTNRVAQAALTPRELQMLRQVFLRIRQAQQTLAARFRLQVL</sequence>
<dbReference type="PROSITE" id="PS50042">
    <property type="entry name" value="CNMP_BINDING_3"/>
    <property type="match status" value="1"/>
</dbReference>
<evidence type="ECO:0000259" key="3">
    <source>
        <dbReference type="PROSITE" id="PS50042"/>
    </source>
</evidence>
<dbReference type="eggNOG" id="COG2905">
    <property type="taxonomic scope" value="Bacteria"/>
</dbReference>
<dbReference type="Pfam" id="PF03445">
    <property type="entry name" value="DUF294"/>
    <property type="match status" value="1"/>
</dbReference>
<dbReference type="RefSeq" id="WP_013013054.1">
    <property type="nucleotide sequence ID" value="NC_013946.1"/>
</dbReference>
<feature type="domain" description="Cyclic nucleotide-binding" evidence="3">
    <location>
        <begin position="23"/>
        <end position="90"/>
    </location>
</feature>
<dbReference type="InterPro" id="IPR043519">
    <property type="entry name" value="NT_sf"/>
</dbReference>
<organism evidence="6 8">
    <name type="scientific">Meiothermus ruber (strain ATCC 35948 / DSM 1279 / VKM B-1258 / 21)</name>
    <name type="common">Thermus ruber</name>
    <dbReference type="NCBI Taxonomy" id="504728"/>
    <lineage>
        <taxon>Bacteria</taxon>
        <taxon>Thermotogati</taxon>
        <taxon>Deinococcota</taxon>
        <taxon>Deinococci</taxon>
        <taxon>Thermales</taxon>
        <taxon>Thermaceae</taxon>
        <taxon>Meiothermus</taxon>
    </lineage>
</organism>
<name>D3PPC6_MEIRD</name>
<dbReference type="Gene3D" id="2.60.120.10">
    <property type="entry name" value="Jelly Rolls"/>
    <property type="match status" value="1"/>
</dbReference>
<dbReference type="InterPro" id="IPR000644">
    <property type="entry name" value="CBS_dom"/>
</dbReference>
<dbReference type="InterPro" id="IPR014710">
    <property type="entry name" value="RmlC-like_jellyroll"/>
</dbReference>
<evidence type="ECO:0000313" key="7">
    <source>
        <dbReference type="Proteomes" id="UP000006655"/>
    </source>
</evidence>
<dbReference type="PANTHER" id="PTHR48108">
    <property type="entry name" value="CBS DOMAIN-CONTAINING PROTEIN CBSX2, CHLOROPLASTIC"/>
    <property type="match status" value="1"/>
</dbReference>
<evidence type="ECO:0000256" key="2">
    <source>
        <dbReference type="PROSITE-ProRule" id="PRU00703"/>
    </source>
</evidence>
<dbReference type="PANTHER" id="PTHR48108:SF31">
    <property type="entry name" value="CBS DOMAIN AND CYCLIC NUCLEOTIDE-REGULATED NUCLEOTIDYLTRANSFERASE"/>
    <property type="match status" value="1"/>
</dbReference>
<evidence type="ECO:0000313" key="6">
    <source>
        <dbReference type="EMBL" id="AGK03998.1"/>
    </source>
</evidence>
<dbReference type="STRING" id="504728.K649_03480"/>
<keyword evidence="7" id="KW-1185">Reference proteome</keyword>
<dbReference type="InterPro" id="IPR005105">
    <property type="entry name" value="GlnD_Uridyltrans_N"/>
</dbReference>
<dbReference type="SUPFAM" id="SSF54631">
    <property type="entry name" value="CBS-domain pair"/>
    <property type="match status" value="1"/>
</dbReference>